<dbReference type="InterPro" id="IPR023943">
    <property type="entry name" value="Enolase-ppase_E1"/>
</dbReference>
<evidence type="ECO:0000313" key="6">
    <source>
        <dbReference type="Proteomes" id="UP000019760"/>
    </source>
</evidence>
<dbReference type="InterPro" id="IPR006439">
    <property type="entry name" value="HAD-SF_hydro_IA"/>
</dbReference>
<dbReference type="GO" id="GO:0043716">
    <property type="term" value="F:2-hydroxy-3-keto-5-methylthiopentenyl-1-phosphate phosphatase activity"/>
    <property type="evidence" value="ECO:0007669"/>
    <property type="project" value="UniProtKB-UniRule"/>
</dbReference>
<dbReference type="HAMAP" id="MF_01681">
    <property type="entry name" value="Salvage_MtnC"/>
    <property type="match status" value="1"/>
</dbReference>
<dbReference type="NCBIfam" id="TIGR01691">
    <property type="entry name" value="enolase-ppase"/>
    <property type="match status" value="1"/>
</dbReference>
<comment type="cofactor">
    <cofactor evidence="4">
        <name>Mg(2+)</name>
        <dbReference type="ChEBI" id="CHEBI:18420"/>
    </cofactor>
    <text evidence="4">Binds 1 Mg(2+) ion per subunit.</text>
</comment>
<accession>A0A023D0Y5</accession>
<sequence length="235" mass="25077">MSAIRLILLDIEGTTLPIAFVRDVLFPYAARALPDLLRTKAEDARVKVALGDIAREFPARAPLDVIRDWMARDEKTAPLKTLQGIAWEAGFHDGDLRATLYPDVLPILRGWHDAGMRLAVYSSGAAQAQRLLYGHTQEGDATGFFEAFYDLGIGGKKIAESYAEIAQRAGVLPGAILFLSDVAGELEAARAAGCQICQIVRPEDGTVAAPGVPHAADLREAAAAFTPTLAVPATA</sequence>
<reference evidence="6" key="1">
    <citation type="journal article" date="2014" name="FEMS Microbiol. Lett.">
        <title>Draft Genomic DNA Sequence of the Facultatively Methylotrophic Bacterium Acidomonas methanolica type strain MB58.</title>
        <authorList>
            <person name="Higashiura N."/>
            <person name="Hadano H."/>
            <person name="Hirakawa H."/>
            <person name="Matsutani M."/>
            <person name="Takabe S."/>
            <person name="Matsushita K."/>
            <person name="Azuma Y."/>
        </authorList>
    </citation>
    <scope>NUCLEOTIDE SEQUENCE [LARGE SCALE GENOMIC DNA]</scope>
    <source>
        <strain evidence="6">MB58</strain>
    </source>
</reference>
<dbReference type="Proteomes" id="UP000019760">
    <property type="component" value="Unassembled WGS sequence"/>
</dbReference>
<keyword evidence="4" id="KW-0460">Magnesium</keyword>
<proteinExistence type="inferred from homology"/>
<dbReference type="InterPro" id="IPR023214">
    <property type="entry name" value="HAD_sf"/>
</dbReference>
<dbReference type="SUPFAM" id="SSF56784">
    <property type="entry name" value="HAD-like"/>
    <property type="match status" value="1"/>
</dbReference>
<evidence type="ECO:0000256" key="1">
    <source>
        <dbReference type="ARBA" id="ARBA00022605"/>
    </source>
</evidence>
<name>A0A023D0Y5_ACIMT</name>
<dbReference type="GO" id="GO:0019509">
    <property type="term" value="P:L-methionine salvage from methylthioadenosine"/>
    <property type="evidence" value="ECO:0007669"/>
    <property type="project" value="UniProtKB-UniRule"/>
</dbReference>
<comment type="caution">
    <text evidence="5">The sequence shown here is derived from an EMBL/GenBank/DDBJ whole genome shotgun (WGS) entry which is preliminary data.</text>
</comment>
<dbReference type="OrthoDB" id="9797416at2"/>
<comment type="catalytic activity">
    <reaction evidence="4">
        <text>5-methylsulfanyl-2,3-dioxopentyl phosphate + H2O = 1,2-dihydroxy-5-(methylsulfanyl)pent-1-en-3-one + phosphate</text>
        <dbReference type="Rhea" id="RHEA:21700"/>
        <dbReference type="ChEBI" id="CHEBI:15377"/>
        <dbReference type="ChEBI" id="CHEBI:43474"/>
        <dbReference type="ChEBI" id="CHEBI:49252"/>
        <dbReference type="ChEBI" id="CHEBI:58828"/>
        <dbReference type="EC" id="3.1.3.77"/>
    </reaction>
</comment>
<dbReference type="PRINTS" id="PR00413">
    <property type="entry name" value="HADHALOGNASE"/>
</dbReference>
<dbReference type="PANTHER" id="PTHR20371:SF1">
    <property type="entry name" value="ENOLASE-PHOSPHATASE E1"/>
    <property type="match status" value="1"/>
</dbReference>
<organism evidence="5 6">
    <name type="scientific">Acidomonas methanolica NBRC 104435</name>
    <dbReference type="NCBI Taxonomy" id="1231351"/>
    <lineage>
        <taxon>Bacteria</taxon>
        <taxon>Pseudomonadati</taxon>
        <taxon>Pseudomonadota</taxon>
        <taxon>Alphaproteobacteria</taxon>
        <taxon>Acetobacterales</taxon>
        <taxon>Acetobacteraceae</taxon>
        <taxon>Acidomonas</taxon>
    </lineage>
</organism>
<dbReference type="InterPro" id="IPR036412">
    <property type="entry name" value="HAD-like_sf"/>
</dbReference>
<comment type="function">
    <text evidence="4">Bifunctional enzyme that catalyzes the enolization of 2,3-diketo-5-methylthiopentyl-1-phosphate (DK-MTP-1-P) into the intermediate 2-hydroxy-3-keto-5-methylthiopentenyl-1-phosphate (HK-MTPenyl-1-P), which is then dephosphorylated to form the acireductone 1,2-dihydroxy-3-keto-5-methylthiopentene (DHK-MTPene).</text>
</comment>
<gene>
    <name evidence="4" type="primary">mtnC</name>
    <name evidence="5" type="ORF">Amme_006_013</name>
</gene>
<dbReference type="AlphaFoldDB" id="A0A023D0Y5"/>
<dbReference type="CDD" id="cd01629">
    <property type="entry name" value="HAD_EP"/>
    <property type="match status" value="1"/>
</dbReference>
<keyword evidence="2 4" id="KW-0378">Hydrolase</keyword>
<dbReference type="Pfam" id="PF00702">
    <property type="entry name" value="Hydrolase"/>
    <property type="match status" value="1"/>
</dbReference>
<dbReference type="GO" id="GO:0000287">
    <property type="term" value="F:magnesium ion binding"/>
    <property type="evidence" value="ECO:0007669"/>
    <property type="project" value="UniProtKB-UniRule"/>
</dbReference>
<comment type="pathway">
    <text evidence="4">Amino-acid biosynthesis; L-methionine biosynthesis via salvage pathway; L-methionine from S-methyl-5-thio-alpha-D-ribose 1-phosphate: step 3/6.</text>
</comment>
<dbReference type="EC" id="3.1.3.77" evidence="4"/>
<dbReference type="PANTHER" id="PTHR20371">
    <property type="entry name" value="ENOLASE-PHOSPHATASE E1"/>
    <property type="match status" value="1"/>
</dbReference>
<dbReference type="EMBL" id="BAND01000006">
    <property type="protein sequence ID" value="GAJ27782.1"/>
    <property type="molecule type" value="Genomic_DNA"/>
</dbReference>
<dbReference type="Gene3D" id="1.10.720.60">
    <property type="match status" value="1"/>
</dbReference>
<keyword evidence="3 4" id="KW-0486">Methionine biosynthesis</keyword>
<comment type="pathway">
    <text evidence="4">Amino-acid biosynthesis; L-methionine biosynthesis via salvage pathway; L-methionine from S-methyl-5-thio-alpha-D-ribose 1-phosphate: step 4/6.</text>
</comment>
<dbReference type="SFLD" id="SFLDG01129">
    <property type="entry name" value="C1.5:_HAD__Beta-PGM__Phosphata"/>
    <property type="match status" value="1"/>
</dbReference>
<keyword evidence="1 4" id="KW-0028">Amino-acid biosynthesis</keyword>
<comment type="subunit">
    <text evidence="4">Monomer.</text>
</comment>
<comment type="similarity">
    <text evidence="4">Belongs to the HAD-like hydrolase superfamily. MasA/MtnC family.</text>
</comment>
<evidence type="ECO:0000256" key="2">
    <source>
        <dbReference type="ARBA" id="ARBA00022801"/>
    </source>
</evidence>
<dbReference type="SFLD" id="SFLDS00003">
    <property type="entry name" value="Haloacid_Dehalogenase"/>
    <property type="match status" value="1"/>
</dbReference>
<dbReference type="SFLD" id="SFLDG01133">
    <property type="entry name" value="C1.5.4:_Enolase-phosphatase_Li"/>
    <property type="match status" value="1"/>
</dbReference>
<protein>
    <recommendedName>
        <fullName evidence="4">Enolase-phosphatase E1</fullName>
        <ecNumber evidence="4">3.1.3.77</ecNumber>
    </recommendedName>
    <alternativeName>
        <fullName evidence="4">2,3-diketo-5-methylthio-1-phosphopentane phosphatase</fullName>
    </alternativeName>
</protein>
<evidence type="ECO:0000313" key="5">
    <source>
        <dbReference type="EMBL" id="GAJ27782.1"/>
    </source>
</evidence>
<evidence type="ECO:0000256" key="4">
    <source>
        <dbReference type="HAMAP-Rule" id="MF_01681"/>
    </source>
</evidence>
<dbReference type="Gene3D" id="3.40.50.1000">
    <property type="entry name" value="HAD superfamily/HAD-like"/>
    <property type="match status" value="1"/>
</dbReference>
<dbReference type="GO" id="GO:0043715">
    <property type="term" value="F:2,3-diketo-5-methylthiopentyl-1-phosphate enolase activity"/>
    <property type="evidence" value="ECO:0007669"/>
    <property type="project" value="UniProtKB-UniRule"/>
</dbReference>
<keyword evidence="6" id="KW-1185">Reference proteome</keyword>
<keyword evidence="4" id="KW-0479">Metal-binding</keyword>
<reference evidence="5 6" key="2">
    <citation type="journal article" date="2014" name="FEMS Microbiol. Lett.">
        <title>Draft genomic DNA sequence of the facultatively methylotrophic bacterium Acidomonas methanolica type strain MB58.</title>
        <authorList>
            <person name="Higashiura N."/>
            <person name="Hadano H."/>
            <person name="Hirakawa H."/>
            <person name="Matsutani M."/>
            <person name="Takabe S."/>
            <person name="Matsushita K."/>
            <person name="Azuma Y."/>
        </authorList>
    </citation>
    <scope>NUCLEOTIDE SEQUENCE [LARGE SCALE GENOMIC DNA]</scope>
    <source>
        <strain evidence="5 6">MB58</strain>
    </source>
</reference>
<dbReference type="GO" id="GO:0043874">
    <property type="term" value="F:acireductone synthase activity"/>
    <property type="evidence" value="ECO:0007669"/>
    <property type="project" value="UniProtKB-EC"/>
</dbReference>
<dbReference type="UniPathway" id="UPA00904">
    <property type="reaction ID" value="UER00876"/>
</dbReference>
<evidence type="ECO:0000256" key="3">
    <source>
        <dbReference type="ARBA" id="ARBA00023167"/>
    </source>
</evidence>
<dbReference type="RefSeq" id="WP_042055607.1">
    <property type="nucleotide sequence ID" value="NZ_BAND01000006.1"/>
</dbReference>